<proteinExistence type="predicted"/>
<dbReference type="AlphaFoldDB" id="A0A7Y5ASW8"/>
<accession>A0A7Y5ASW8</accession>
<protein>
    <submittedName>
        <fullName evidence="1">Uncharacterized protein</fullName>
    </submittedName>
</protein>
<comment type="caution">
    <text evidence="1">The sequence shown here is derived from an EMBL/GenBank/DDBJ whole genome shotgun (WGS) entry which is preliminary data.</text>
</comment>
<dbReference type="Proteomes" id="UP000523161">
    <property type="component" value="Unassembled WGS sequence"/>
</dbReference>
<name>A0A7Y5ASW8_9GAMM</name>
<organism evidence="1 2">
    <name type="scientific">Rheinheimera lutimaris</name>
    <dbReference type="NCBI Taxonomy" id="2740584"/>
    <lineage>
        <taxon>Bacteria</taxon>
        <taxon>Pseudomonadati</taxon>
        <taxon>Pseudomonadota</taxon>
        <taxon>Gammaproteobacteria</taxon>
        <taxon>Chromatiales</taxon>
        <taxon>Chromatiaceae</taxon>
        <taxon>Rheinheimera</taxon>
    </lineage>
</organism>
<evidence type="ECO:0000313" key="2">
    <source>
        <dbReference type="Proteomes" id="UP000523161"/>
    </source>
</evidence>
<reference evidence="1 2" key="1">
    <citation type="submission" date="2020-06" db="EMBL/GenBank/DDBJ databases">
        <title>Rheinheimera sp. nov., a marine bacterium isolated from coastal.</title>
        <authorList>
            <person name="Yu Q."/>
            <person name="Qi Y."/>
            <person name="Pu J."/>
        </authorList>
    </citation>
    <scope>NUCLEOTIDE SEQUENCE [LARGE SCALE GENOMIC DNA]</scope>
    <source>
        <strain evidence="1 2">YQF-2</strain>
    </source>
</reference>
<evidence type="ECO:0000313" key="1">
    <source>
        <dbReference type="EMBL" id="NRQ43928.1"/>
    </source>
</evidence>
<dbReference type="EMBL" id="JABSOD010000019">
    <property type="protein sequence ID" value="NRQ43928.1"/>
    <property type="molecule type" value="Genomic_DNA"/>
</dbReference>
<keyword evidence="2" id="KW-1185">Reference proteome</keyword>
<sequence length="149" mass="17243">MLCTLPCYAQFDIAGEGKVQLAKGGEQEFDFGFSYFRQDGSYRFIVGRHSVSVHTVPQKYSLALILQDDKHVWVPDFVNEPLTGFELQIEDYKLKLYQQPAVDNQPGVFILQFNDENFQFSRGPGQVNFYFNEQGIKEVRVEGMFKPKR</sequence>
<gene>
    <name evidence="1" type="ORF">HRH59_15370</name>
</gene>